<feature type="transmembrane region" description="Helical" evidence="7">
    <location>
        <begin position="426"/>
        <end position="454"/>
    </location>
</feature>
<evidence type="ECO:0000256" key="2">
    <source>
        <dbReference type="ARBA" id="ARBA00022448"/>
    </source>
</evidence>
<dbReference type="InterPro" id="IPR001991">
    <property type="entry name" value="Na-dicarboxylate_symporter"/>
</dbReference>
<protein>
    <recommendedName>
        <fullName evidence="7">Amino acid transporter</fullName>
    </recommendedName>
</protein>
<evidence type="ECO:0000256" key="7">
    <source>
        <dbReference type="RuleBase" id="RU361216"/>
    </source>
</evidence>
<accession>A0A7S1B2Q2</accession>
<evidence type="ECO:0000256" key="6">
    <source>
        <dbReference type="ARBA" id="ARBA00023136"/>
    </source>
</evidence>
<keyword evidence="2 7" id="KW-0813">Transport</keyword>
<evidence type="ECO:0000256" key="5">
    <source>
        <dbReference type="ARBA" id="ARBA00022989"/>
    </source>
</evidence>
<feature type="transmembrane region" description="Helical" evidence="7">
    <location>
        <begin position="392"/>
        <end position="414"/>
    </location>
</feature>
<dbReference type="Gene3D" id="1.10.3860.10">
    <property type="entry name" value="Sodium:dicarboxylate symporter"/>
    <property type="match status" value="1"/>
</dbReference>
<keyword evidence="5 7" id="KW-1133">Transmembrane helix</keyword>
<dbReference type="EMBL" id="HBFR01000688">
    <property type="protein sequence ID" value="CAD8873248.1"/>
    <property type="molecule type" value="Transcribed_RNA"/>
</dbReference>
<sequence length="513" mass="55561">MMADVTNDPPPEAPKKDKEDLGHEPMDIAPGCGILGQYPLTTLLVFAVLGIVLGIIFSNWKPESGSVEDNTKDIVIQWIGLLGDIFIRALKCVVVPLVFFNVVIATMEMMSMGKASSVGWKTILVYFVTTLFATICGVISTLIFANFYSTRDFAAAEPPMIQLGCSDPDTYLMEFADGSISCANESNIDGGDQFLLVDQSNYYVKNSSEKPNISLSDTIYQGVFYKLVSSNIFKSFASGDLLAIVFFAIIFGIALQRIREKGRTSLYEIIKECDDVFLQIIIWIIKLTPFAVFSLIAKRLGSDDNLSESFSNVGYLFACTLVGMLFHLVVTHFIVFPLVTKINPFSYLKHMIPALAMAFASSSSAATLPVTMSCVEATGRVKNNISNFVLPLGATINMDGTAIYIPTACIWMAYLNGITPNAAQYIVLIILGTVGSAGAAPVPSASLVLIITAYNTVFNQSGTPDGFSFILAIDWLVDSFRTMLNVTGDAVVSAAVDHIARSDGTDEENGEDA</sequence>
<keyword evidence="4 7" id="KW-0812">Transmembrane</keyword>
<feature type="transmembrane region" description="Helical" evidence="7">
    <location>
        <begin position="276"/>
        <end position="295"/>
    </location>
</feature>
<dbReference type="GO" id="GO:0005886">
    <property type="term" value="C:plasma membrane"/>
    <property type="evidence" value="ECO:0007669"/>
    <property type="project" value="UniProtKB-SubCell"/>
</dbReference>
<evidence type="ECO:0000256" key="4">
    <source>
        <dbReference type="ARBA" id="ARBA00022692"/>
    </source>
</evidence>
<name>A0A7S1B2Q2_9STRA</name>
<comment type="subcellular location">
    <subcellularLocation>
        <location evidence="1">Cell membrane</location>
        <topology evidence="1">Multi-pass membrane protein</topology>
    </subcellularLocation>
    <subcellularLocation>
        <location evidence="7">Membrane</location>
        <topology evidence="7">Multi-pass membrane protein</topology>
    </subcellularLocation>
</comment>
<evidence type="ECO:0000256" key="8">
    <source>
        <dbReference type="SAM" id="MobiDB-lite"/>
    </source>
</evidence>
<comment type="similarity">
    <text evidence="7">Belongs to the dicarboxylate/amino acid:cation symporter (DAACS) (TC 2.A.23) family.</text>
</comment>
<feature type="transmembrane region" description="Helical" evidence="7">
    <location>
        <begin position="78"/>
        <end position="103"/>
    </location>
</feature>
<evidence type="ECO:0000313" key="9">
    <source>
        <dbReference type="EMBL" id="CAD8873248.1"/>
    </source>
</evidence>
<evidence type="ECO:0000256" key="1">
    <source>
        <dbReference type="ARBA" id="ARBA00004651"/>
    </source>
</evidence>
<dbReference type="SUPFAM" id="SSF118215">
    <property type="entry name" value="Proton glutamate symport protein"/>
    <property type="match status" value="1"/>
</dbReference>
<reference evidence="9" key="1">
    <citation type="submission" date="2021-01" db="EMBL/GenBank/DDBJ databases">
        <authorList>
            <person name="Corre E."/>
            <person name="Pelletier E."/>
            <person name="Niang G."/>
            <person name="Scheremetjew M."/>
            <person name="Finn R."/>
            <person name="Kale V."/>
            <person name="Holt S."/>
            <person name="Cochrane G."/>
            <person name="Meng A."/>
            <person name="Brown T."/>
            <person name="Cohen L."/>
        </authorList>
    </citation>
    <scope>NUCLEOTIDE SEQUENCE</scope>
    <source>
        <strain evidence="9">308</strain>
    </source>
</reference>
<keyword evidence="7" id="KW-0769">Symport</keyword>
<feature type="region of interest" description="Disordered" evidence="8">
    <location>
        <begin position="1"/>
        <end position="23"/>
    </location>
</feature>
<feature type="transmembrane region" description="Helical" evidence="7">
    <location>
        <begin position="38"/>
        <end position="58"/>
    </location>
</feature>
<dbReference type="AlphaFoldDB" id="A0A7S1B2Q2"/>
<feature type="transmembrane region" description="Helical" evidence="7">
    <location>
        <begin position="123"/>
        <end position="148"/>
    </location>
</feature>
<feature type="transmembrane region" description="Helical" evidence="7">
    <location>
        <begin position="315"/>
        <end position="339"/>
    </location>
</feature>
<feature type="transmembrane region" description="Helical" evidence="7">
    <location>
        <begin position="351"/>
        <end position="372"/>
    </location>
</feature>
<organism evidence="9">
    <name type="scientific">Corethron hystrix</name>
    <dbReference type="NCBI Taxonomy" id="216773"/>
    <lineage>
        <taxon>Eukaryota</taxon>
        <taxon>Sar</taxon>
        <taxon>Stramenopiles</taxon>
        <taxon>Ochrophyta</taxon>
        <taxon>Bacillariophyta</taxon>
        <taxon>Coscinodiscophyceae</taxon>
        <taxon>Corethrophycidae</taxon>
        <taxon>Corethrales</taxon>
        <taxon>Corethraceae</taxon>
        <taxon>Corethron</taxon>
    </lineage>
</organism>
<feature type="transmembrane region" description="Helical" evidence="7">
    <location>
        <begin position="236"/>
        <end position="255"/>
    </location>
</feature>
<keyword evidence="6 7" id="KW-0472">Membrane</keyword>
<keyword evidence="3" id="KW-1003">Cell membrane</keyword>
<dbReference type="PANTHER" id="PTHR42865:SF7">
    <property type="entry name" value="PROTON_GLUTAMATE-ASPARTATE SYMPORTER"/>
    <property type="match status" value="1"/>
</dbReference>
<feature type="compositionally biased region" description="Basic and acidic residues" evidence="8">
    <location>
        <begin position="13"/>
        <end position="23"/>
    </location>
</feature>
<gene>
    <name evidence="9" type="ORF">CHYS00102_LOCUS406</name>
</gene>
<proteinExistence type="inferred from homology"/>
<evidence type="ECO:0000256" key="3">
    <source>
        <dbReference type="ARBA" id="ARBA00022475"/>
    </source>
</evidence>
<dbReference type="PRINTS" id="PR00173">
    <property type="entry name" value="EDTRNSPORT"/>
</dbReference>
<dbReference type="InterPro" id="IPR036458">
    <property type="entry name" value="Na:dicarbo_symporter_sf"/>
</dbReference>
<dbReference type="Pfam" id="PF00375">
    <property type="entry name" value="SDF"/>
    <property type="match status" value="1"/>
</dbReference>
<dbReference type="PANTHER" id="PTHR42865">
    <property type="entry name" value="PROTON/GLUTAMATE-ASPARTATE SYMPORTER"/>
    <property type="match status" value="1"/>
</dbReference>
<dbReference type="GO" id="GO:0015293">
    <property type="term" value="F:symporter activity"/>
    <property type="evidence" value="ECO:0007669"/>
    <property type="project" value="UniProtKB-UniRule"/>
</dbReference>